<feature type="domain" description="C2H2-type" evidence="12">
    <location>
        <begin position="198"/>
        <end position="227"/>
    </location>
</feature>
<evidence type="ECO:0000256" key="3">
    <source>
        <dbReference type="ARBA" id="ARBA00022723"/>
    </source>
</evidence>
<name>A0AAD1XSQ2_EUPCR</name>
<evidence type="ECO:0000256" key="4">
    <source>
        <dbReference type="ARBA" id="ARBA00022737"/>
    </source>
</evidence>
<keyword evidence="6" id="KW-0862">Zinc</keyword>
<evidence type="ECO:0000259" key="12">
    <source>
        <dbReference type="PROSITE" id="PS50157"/>
    </source>
</evidence>
<dbReference type="SMART" id="SM00355">
    <property type="entry name" value="ZnF_C2H2"/>
    <property type="match status" value="2"/>
</dbReference>
<evidence type="ECO:0000256" key="8">
    <source>
        <dbReference type="ARBA" id="ARBA00023125"/>
    </source>
</evidence>
<dbReference type="PANTHER" id="PTHR23235:SF120">
    <property type="entry name" value="KRUPPEL-LIKE FACTOR 15"/>
    <property type="match status" value="1"/>
</dbReference>
<keyword evidence="9" id="KW-0804">Transcription</keyword>
<evidence type="ECO:0000256" key="7">
    <source>
        <dbReference type="ARBA" id="ARBA00023015"/>
    </source>
</evidence>
<keyword evidence="10" id="KW-0539">Nucleus</keyword>
<organism evidence="13 14">
    <name type="scientific">Euplotes crassus</name>
    <dbReference type="NCBI Taxonomy" id="5936"/>
    <lineage>
        <taxon>Eukaryota</taxon>
        <taxon>Sar</taxon>
        <taxon>Alveolata</taxon>
        <taxon>Ciliophora</taxon>
        <taxon>Intramacronucleata</taxon>
        <taxon>Spirotrichea</taxon>
        <taxon>Hypotrichia</taxon>
        <taxon>Euplotida</taxon>
        <taxon>Euplotidae</taxon>
        <taxon>Moneuplotes</taxon>
    </lineage>
</organism>
<comment type="similarity">
    <text evidence="2">Belongs to the krueppel C2H2-type zinc-finger protein family.</text>
</comment>
<evidence type="ECO:0000256" key="1">
    <source>
        <dbReference type="ARBA" id="ARBA00004123"/>
    </source>
</evidence>
<accession>A0AAD1XSQ2</accession>
<dbReference type="Pfam" id="PF00096">
    <property type="entry name" value="zf-C2H2"/>
    <property type="match status" value="1"/>
</dbReference>
<evidence type="ECO:0000256" key="10">
    <source>
        <dbReference type="ARBA" id="ARBA00023242"/>
    </source>
</evidence>
<comment type="caution">
    <text evidence="13">The sequence shown here is derived from an EMBL/GenBank/DDBJ whole genome shotgun (WGS) entry which is preliminary data.</text>
</comment>
<keyword evidence="7" id="KW-0805">Transcription regulation</keyword>
<evidence type="ECO:0000256" key="5">
    <source>
        <dbReference type="ARBA" id="ARBA00022771"/>
    </source>
</evidence>
<dbReference type="PANTHER" id="PTHR23235">
    <property type="entry name" value="KRUEPPEL-LIKE TRANSCRIPTION FACTOR"/>
    <property type="match status" value="1"/>
</dbReference>
<evidence type="ECO:0000313" key="13">
    <source>
        <dbReference type="EMBL" id="CAI2378300.1"/>
    </source>
</evidence>
<dbReference type="FunFam" id="3.30.160.60:FF:000075">
    <property type="entry name" value="Putative zinc finger protein 536"/>
    <property type="match status" value="1"/>
</dbReference>
<keyword evidence="4" id="KW-0677">Repeat</keyword>
<dbReference type="GO" id="GO:0008270">
    <property type="term" value="F:zinc ion binding"/>
    <property type="evidence" value="ECO:0007669"/>
    <property type="project" value="UniProtKB-KW"/>
</dbReference>
<feature type="domain" description="C2H2-type" evidence="12">
    <location>
        <begin position="228"/>
        <end position="250"/>
    </location>
</feature>
<keyword evidence="5 11" id="KW-0863">Zinc-finger</keyword>
<dbReference type="PROSITE" id="PS00028">
    <property type="entry name" value="ZINC_FINGER_C2H2_1"/>
    <property type="match status" value="2"/>
</dbReference>
<dbReference type="EMBL" id="CAMPGE010020012">
    <property type="protein sequence ID" value="CAI2378300.1"/>
    <property type="molecule type" value="Genomic_DNA"/>
</dbReference>
<comment type="subcellular location">
    <subcellularLocation>
        <location evidence="1">Nucleus</location>
    </subcellularLocation>
</comment>
<evidence type="ECO:0000256" key="6">
    <source>
        <dbReference type="ARBA" id="ARBA00022833"/>
    </source>
</evidence>
<evidence type="ECO:0000313" key="14">
    <source>
        <dbReference type="Proteomes" id="UP001295684"/>
    </source>
</evidence>
<dbReference type="Gene3D" id="3.30.160.60">
    <property type="entry name" value="Classic Zinc Finger"/>
    <property type="match status" value="2"/>
</dbReference>
<keyword evidence="14" id="KW-1185">Reference proteome</keyword>
<dbReference type="GO" id="GO:0000978">
    <property type="term" value="F:RNA polymerase II cis-regulatory region sequence-specific DNA binding"/>
    <property type="evidence" value="ECO:0007669"/>
    <property type="project" value="TreeGrafter"/>
</dbReference>
<dbReference type="PROSITE" id="PS50157">
    <property type="entry name" value="ZINC_FINGER_C2H2_2"/>
    <property type="match status" value="2"/>
</dbReference>
<proteinExistence type="inferred from homology"/>
<dbReference type="Proteomes" id="UP001295684">
    <property type="component" value="Unassembled WGS sequence"/>
</dbReference>
<evidence type="ECO:0000256" key="11">
    <source>
        <dbReference type="PROSITE-ProRule" id="PRU00042"/>
    </source>
</evidence>
<keyword evidence="8" id="KW-0238">DNA-binding</keyword>
<dbReference type="GO" id="GO:0000981">
    <property type="term" value="F:DNA-binding transcription factor activity, RNA polymerase II-specific"/>
    <property type="evidence" value="ECO:0007669"/>
    <property type="project" value="TreeGrafter"/>
</dbReference>
<protein>
    <recommendedName>
        <fullName evidence="12">C2H2-type domain-containing protein</fullName>
    </recommendedName>
</protein>
<evidence type="ECO:0000256" key="2">
    <source>
        <dbReference type="ARBA" id="ARBA00006991"/>
    </source>
</evidence>
<dbReference type="InterPro" id="IPR036236">
    <property type="entry name" value="Znf_C2H2_sf"/>
</dbReference>
<dbReference type="SUPFAM" id="SSF57667">
    <property type="entry name" value="beta-beta-alpha zinc fingers"/>
    <property type="match status" value="1"/>
</dbReference>
<keyword evidence="3" id="KW-0479">Metal-binding</keyword>
<dbReference type="GO" id="GO:0005634">
    <property type="term" value="C:nucleus"/>
    <property type="evidence" value="ECO:0007669"/>
    <property type="project" value="UniProtKB-SubCell"/>
</dbReference>
<dbReference type="AlphaFoldDB" id="A0AAD1XSQ2"/>
<evidence type="ECO:0000256" key="9">
    <source>
        <dbReference type="ARBA" id="ARBA00023163"/>
    </source>
</evidence>
<gene>
    <name evidence="13" type="ORF">ECRASSUSDP1_LOCUS19695</name>
</gene>
<reference evidence="13" key="1">
    <citation type="submission" date="2023-07" db="EMBL/GenBank/DDBJ databases">
        <authorList>
            <consortium name="AG Swart"/>
            <person name="Singh M."/>
            <person name="Singh A."/>
            <person name="Seah K."/>
            <person name="Emmerich C."/>
        </authorList>
    </citation>
    <scope>NUCLEOTIDE SEQUENCE</scope>
    <source>
        <strain evidence="13">DP1</strain>
    </source>
</reference>
<sequence length="250" mass="29117">MNFIIPNKDFHKSNGRCWEAEVDQACDMAYQPPINLPITFLKHQDNSVPILCDPNFESKVLKDIRTKISEVCQDLRNMHKDAISCEFSTSVRQLTPSEISTLVHPTLLPRNPFSDQSPTKMNLFPDKILKIKLTSTSVHKFSTPNTSPKTQIVHCEGTSQGYEKKRESKYESIEILKDYKYSISYVPSKGPRRRRRILHCKYNHCKKSFYKTWNFIDHARMHLGIKPYSCDLCDAKFTQKGNLKKHLLRH</sequence>
<dbReference type="InterPro" id="IPR013087">
    <property type="entry name" value="Znf_C2H2_type"/>
</dbReference>